<keyword evidence="2 3" id="KW-0378">Hydrolase</keyword>
<dbReference type="PANTHER" id="PTHR43736:SF1">
    <property type="entry name" value="DIHYDRONEOPTERIN TRIPHOSPHATE DIPHOSPHATASE"/>
    <property type="match status" value="1"/>
</dbReference>
<dbReference type="GO" id="GO:0016787">
    <property type="term" value="F:hydrolase activity"/>
    <property type="evidence" value="ECO:0007669"/>
    <property type="project" value="UniProtKB-KW"/>
</dbReference>
<dbReference type="InterPro" id="IPR020476">
    <property type="entry name" value="Nudix_hydrolase"/>
</dbReference>
<sequence length="209" mass="24320">MRWHREGTARGWDRYQHYRTLRAYSAGGVVFRLVPVPAPLAQRQQQLQQQQQHYARQRSVQGKAVRNFRGLVGSEGMSIEVALVGRSHPGIWVLPKGTPHTGETIEQVALREVQEETGLQVRLIAYIGTISYRFVRDHIRYHKQVRHFLLEAIGGDITLHDHEYDRVGWFSLGEACRLLTYQNEVNILYQAEAILQRWLQQRHRQEGSC</sequence>
<evidence type="ECO:0000256" key="1">
    <source>
        <dbReference type="ARBA" id="ARBA00005582"/>
    </source>
</evidence>
<dbReference type="PANTHER" id="PTHR43736">
    <property type="entry name" value="ADP-RIBOSE PYROPHOSPHATASE"/>
    <property type="match status" value="1"/>
</dbReference>
<dbReference type="Pfam" id="PF00293">
    <property type="entry name" value="NUDIX"/>
    <property type="match status" value="1"/>
</dbReference>
<gene>
    <name evidence="5" type="ORF">A4R35_14440</name>
</gene>
<dbReference type="PROSITE" id="PS51462">
    <property type="entry name" value="NUDIX"/>
    <property type="match status" value="1"/>
</dbReference>
<dbReference type="RefSeq" id="WP_112430565.1">
    <property type="nucleotide sequence ID" value="NZ_MCIF01000002.1"/>
</dbReference>
<protein>
    <recommendedName>
        <fullName evidence="4">Nudix hydrolase domain-containing protein</fullName>
    </recommendedName>
</protein>
<dbReference type="InterPro" id="IPR015797">
    <property type="entry name" value="NUDIX_hydrolase-like_dom_sf"/>
</dbReference>
<dbReference type="PROSITE" id="PS00893">
    <property type="entry name" value="NUDIX_BOX"/>
    <property type="match status" value="1"/>
</dbReference>
<evidence type="ECO:0000313" key="6">
    <source>
        <dbReference type="Proteomes" id="UP000248706"/>
    </source>
</evidence>
<evidence type="ECO:0000256" key="2">
    <source>
        <dbReference type="ARBA" id="ARBA00022801"/>
    </source>
</evidence>
<comment type="caution">
    <text evidence="5">The sequence shown here is derived from an EMBL/GenBank/DDBJ whole genome shotgun (WGS) entry which is preliminary data.</text>
</comment>
<dbReference type="EMBL" id="MCIF01000002">
    <property type="protein sequence ID" value="RAQ96740.1"/>
    <property type="molecule type" value="Genomic_DNA"/>
</dbReference>
<dbReference type="InterPro" id="IPR020084">
    <property type="entry name" value="NUDIX_hydrolase_CS"/>
</dbReference>
<dbReference type="AlphaFoldDB" id="A0A328VLQ6"/>
<evidence type="ECO:0000259" key="4">
    <source>
        <dbReference type="PROSITE" id="PS51462"/>
    </source>
</evidence>
<comment type="similarity">
    <text evidence="1 3">Belongs to the Nudix hydrolase family.</text>
</comment>
<accession>A0A328VLQ6</accession>
<organism evidence="5 6">
    <name type="scientific">Thermogemmatispora tikiterensis</name>
    <dbReference type="NCBI Taxonomy" id="1825093"/>
    <lineage>
        <taxon>Bacteria</taxon>
        <taxon>Bacillati</taxon>
        <taxon>Chloroflexota</taxon>
        <taxon>Ktedonobacteria</taxon>
        <taxon>Thermogemmatisporales</taxon>
        <taxon>Thermogemmatisporaceae</taxon>
        <taxon>Thermogemmatispora</taxon>
    </lineage>
</organism>
<name>A0A328VLQ6_9CHLR</name>
<dbReference type="Proteomes" id="UP000248706">
    <property type="component" value="Unassembled WGS sequence"/>
</dbReference>
<dbReference type="Gene3D" id="3.90.79.10">
    <property type="entry name" value="Nucleoside Triphosphate Pyrophosphohydrolase"/>
    <property type="match status" value="1"/>
</dbReference>
<reference evidence="5 6" key="1">
    <citation type="submission" date="2016-08" db="EMBL/GenBank/DDBJ databases">
        <title>Analysis of Carbohydrate Active Enzymes in Thermogemmatispora T81 Reveals Carbohydrate Degradation Ability.</title>
        <authorList>
            <person name="Tomazini A."/>
            <person name="Lal S."/>
            <person name="Stott M."/>
            <person name="Henrissat B."/>
            <person name="Polikarpov I."/>
            <person name="Sparling R."/>
            <person name="Levin D.B."/>
        </authorList>
    </citation>
    <scope>NUCLEOTIDE SEQUENCE [LARGE SCALE GENOMIC DNA]</scope>
    <source>
        <strain evidence="5 6">T81</strain>
    </source>
</reference>
<evidence type="ECO:0000256" key="3">
    <source>
        <dbReference type="RuleBase" id="RU003476"/>
    </source>
</evidence>
<dbReference type="OrthoDB" id="9816289at2"/>
<feature type="domain" description="Nudix hydrolase" evidence="4">
    <location>
        <begin position="63"/>
        <end position="192"/>
    </location>
</feature>
<proteinExistence type="inferred from homology"/>
<dbReference type="PRINTS" id="PR00502">
    <property type="entry name" value="NUDIXFAMILY"/>
</dbReference>
<dbReference type="CDD" id="cd03673">
    <property type="entry name" value="NUDIX_Ap6A_hydrolase"/>
    <property type="match status" value="1"/>
</dbReference>
<keyword evidence="6" id="KW-1185">Reference proteome</keyword>
<dbReference type="SUPFAM" id="SSF55811">
    <property type="entry name" value="Nudix"/>
    <property type="match status" value="1"/>
</dbReference>
<dbReference type="InterPro" id="IPR000086">
    <property type="entry name" value="NUDIX_hydrolase_dom"/>
</dbReference>
<evidence type="ECO:0000313" key="5">
    <source>
        <dbReference type="EMBL" id="RAQ96740.1"/>
    </source>
</evidence>